<proteinExistence type="predicted"/>
<keyword evidence="2" id="KW-1185">Reference proteome</keyword>
<accession>A0ACA9MQB3</accession>
<organism evidence="1 2">
    <name type="scientific">Cetraspora pellucida</name>
    <dbReference type="NCBI Taxonomy" id="1433469"/>
    <lineage>
        <taxon>Eukaryota</taxon>
        <taxon>Fungi</taxon>
        <taxon>Fungi incertae sedis</taxon>
        <taxon>Mucoromycota</taxon>
        <taxon>Glomeromycotina</taxon>
        <taxon>Glomeromycetes</taxon>
        <taxon>Diversisporales</taxon>
        <taxon>Gigasporaceae</taxon>
        <taxon>Cetraspora</taxon>
    </lineage>
</organism>
<comment type="caution">
    <text evidence="1">The sequence shown here is derived from an EMBL/GenBank/DDBJ whole genome shotgun (WGS) entry which is preliminary data.</text>
</comment>
<feature type="non-terminal residue" evidence="1">
    <location>
        <position position="1"/>
    </location>
</feature>
<dbReference type="EMBL" id="CAJVPW010009615">
    <property type="protein sequence ID" value="CAG8607169.1"/>
    <property type="molecule type" value="Genomic_DNA"/>
</dbReference>
<name>A0ACA9MQB3_9GLOM</name>
<protein>
    <submittedName>
        <fullName evidence="1">4939_t:CDS:1</fullName>
    </submittedName>
</protein>
<evidence type="ECO:0000313" key="1">
    <source>
        <dbReference type="EMBL" id="CAG8607169.1"/>
    </source>
</evidence>
<gene>
    <name evidence="1" type="ORF">SPELUC_LOCUS7358</name>
</gene>
<dbReference type="Proteomes" id="UP000789366">
    <property type="component" value="Unassembled WGS sequence"/>
</dbReference>
<reference evidence="1" key="1">
    <citation type="submission" date="2021-06" db="EMBL/GenBank/DDBJ databases">
        <authorList>
            <person name="Kallberg Y."/>
            <person name="Tangrot J."/>
            <person name="Rosling A."/>
        </authorList>
    </citation>
    <scope>NUCLEOTIDE SEQUENCE</scope>
    <source>
        <strain evidence="1">28 12/20/2015</strain>
    </source>
</reference>
<sequence>CIMAPVIVLSPTPGLSPYGNALLEKPSNLLLAPPHKNYFRRSTNSLPDTLNTAMKLNTEESAILLKDISNKPSSITETKCVKSKTNMSQPTARQRPFTWSRYKNVSPTPSSASSRRTQIDKLPNSFEEILSTTHRTEREVKASLSKLRRMILLEGLPEENLPKLAPSVQNLIRPTSMRSSVWKHLLGVYHVSANEYIRLIQKGKSCVYDKVRNDTFRTLATDKKFLERVNEDMLIRVLNAFVWKMKPSTICGNQKVTYVQGMNVLAAPFLFTMSEIDAFFSFATFIQTCCPLYVTPTLQGVHCGLKLLDKCLQIIDSKLFNHLKSKNLTAEIYAFPSVLTLCACTPPLEQVLKLWDFLLAYGVHLNILCVIAQLILMRDQLLEAPSPMKLLRTMPELNAKPIINLTVQLAQQIPDELYDQLVKHPFDPSVAASLSNEL</sequence>
<evidence type="ECO:0000313" key="2">
    <source>
        <dbReference type="Proteomes" id="UP000789366"/>
    </source>
</evidence>